<organism evidence="2 5">
    <name type="scientific">Adineta steineri</name>
    <dbReference type="NCBI Taxonomy" id="433720"/>
    <lineage>
        <taxon>Eukaryota</taxon>
        <taxon>Metazoa</taxon>
        <taxon>Spiralia</taxon>
        <taxon>Gnathifera</taxon>
        <taxon>Rotifera</taxon>
        <taxon>Eurotatoria</taxon>
        <taxon>Bdelloidea</taxon>
        <taxon>Adinetida</taxon>
        <taxon>Adinetidae</taxon>
        <taxon>Adineta</taxon>
    </lineage>
</organism>
<feature type="region of interest" description="Disordered" evidence="1">
    <location>
        <begin position="1"/>
        <end position="27"/>
    </location>
</feature>
<evidence type="ECO:0000313" key="5">
    <source>
        <dbReference type="Proteomes" id="UP000663877"/>
    </source>
</evidence>
<dbReference type="EMBL" id="CAJNOM010001164">
    <property type="protein sequence ID" value="CAF1595959.1"/>
    <property type="molecule type" value="Genomic_DNA"/>
</dbReference>
<dbReference type="Proteomes" id="UP000663832">
    <property type="component" value="Unassembled WGS sequence"/>
</dbReference>
<reference evidence="2" key="1">
    <citation type="submission" date="2021-02" db="EMBL/GenBank/DDBJ databases">
        <authorList>
            <person name="Nowell W R."/>
        </authorList>
    </citation>
    <scope>NUCLEOTIDE SEQUENCE</scope>
</reference>
<protein>
    <submittedName>
        <fullName evidence="2">Uncharacterized protein</fullName>
    </submittedName>
</protein>
<proteinExistence type="predicted"/>
<dbReference type="AlphaFoldDB" id="A0A815H959"/>
<gene>
    <name evidence="2" type="ORF">BJG266_LOCUS34847</name>
    <name evidence="3" type="ORF">QVE165_LOCUS51900</name>
</gene>
<evidence type="ECO:0000313" key="3">
    <source>
        <dbReference type="EMBL" id="CAF1595959.1"/>
    </source>
</evidence>
<evidence type="ECO:0000313" key="2">
    <source>
        <dbReference type="EMBL" id="CAF1348988.1"/>
    </source>
</evidence>
<feature type="compositionally biased region" description="Polar residues" evidence="1">
    <location>
        <begin position="1"/>
        <end position="14"/>
    </location>
</feature>
<evidence type="ECO:0000313" key="4">
    <source>
        <dbReference type="Proteomes" id="UP000663832"/>
    </source>
</evidence>
<dbReference type="EMBL" id="CAJNOI010000811">
    <property type="protein sequence ID" value="CAF1348988.1"/>
    <property type="molecule type" value="Genomic_DNA"/>
</dbReference>
<keyword evidence="4" id="KW-1185">Reference proteome</keyword>
<name>A0A815H959_9BILA</name>
<comment type="caution">
    <text evidence="2">The sequence shown here is derived from an EMBL/GenBank/DDBJ whole genome shotgun (WGS) entry which is preliminary data.</text>
</comment>
<evidence type="ECO:0000256" key="1">
    <source>
        <dbReference type="SAM" id="MobiDB-lite"/>
    </source>
</evidence>
<sequence length="112" mass="13042">MTTNNTSHYHNISHNIDDDDENNRDFLNETNANDIEHSTQLIIREKHKEHNEVADALMDLLQSSISTIDQTGIVTEHDRPYADYGHLNIEAVTEEWQFNVDIYKESNMNITK</sequence>
<accession>A0A815H959</accession>
<dbReference type="Proteomes" id="UP000663877">
    <property type="component" value="Unassembled WGS sequence"/>
</dbReference>